<protein>
    <submittedName>
        <fullName evidence="1">Uncharacterized protein</fullName>
    </submittedName>
</protein>
<dbReference type="Proteomes" id="UP000314294">
    <property type="component" value="Unassembled WGS sequence"/>
</dbReference>
<accession>A0A4Z2IHP5</accession>
<dbReference type="AlphaFoldDB" id="A0A4Z2IHP5"/>
<evidence type="ECO:0000313" key="1">
    <source>
        <dbReference type="EMBL" id="TNN77446.1"/>
    </source>
</evidence>
<sequence length="84" mass="9036">MKSRGAFTVTRSGSVLWATSCRLTEDAPVALELNGRRELTPRGRSISLSCLSDYAVEVGSPCLTAPAHYSELSSADVFMAARQE</sequence>
<keyword evidence="2" id="KW-1185">Reference proteome</keyword>
<name>A0A4Z2IHP5_9TELE</name>
<gene>
    <name evidence="1" type="ORF">EYF80_012260</name>
</gene>
<comment type="caution">
    <text evidence="1">The sequence shown here is derived from an EMBL/GenBank/DDBJ whole genome shotgun (WGS) entry which is preliminary data.</text>
</comment>
<proteinExistence type="predicted"/>
<dbReference type="EMBL" id="SRLO01000082">
    <property type="protein sequence ID" value="TNN77446.1"/>
    <property type="molecule type" value="Genomic_DNA"/>
</dbReference>
<reference evidence="1 2" key="1">
    <citation type="submission" date="2019-03" db="EMBL/GenBank/DDBJ databases">
        <title>First draft genome of Liparis tanakae, snailfish: a comprehensive survey of snailfish specific genes.</title>
        <authorList>
            <person name="Kim W."/>
            <person name="Song I."/>
            <person name="Jeong J.-H."/>
            <person name="Kim D."/>
            <person name="Kim S."/>
            <person name="Ryu S."/>
            <person name="Song J.Y."/>
            <person name="Lee S.K."/>
        </authorList>
    </citation>
    <scope>NUCLEOTIDE SEQUENCE [LARGE SCALE GENOMIC DNA]</scope>
    <source>
        <tissue evidence="1">Muscle</tissue>
    </source>
</reference>
<evidence type="ECO:0000313" key="2">
    <source>
        <dbReference type="Proteomes" id="UP000314294"/>
    </source>
</evidence>
<organism evidence="1 2">
    <name type="scientific">Liparis tanakae</name>
    <name type="common">Tanaka's snailfish</name>
    <dbReference type="NCBI Taxonomy" id="230148"/>
    <lineage>
        <taxon>Eukaryota</taxon>
        <taxon>Metazoa</taxon>
        <taxon>Chordata</taxon>
        <taxon>Craniata</taxon>
        <taxon>Vertebrata</taxon>
        <taxon>Euteleostomi</taxon>
        <taxon>Actinopterygii</taxon>
        <taxon>Neopterygii</taxon>
        <taxon>Teleostei</taxon>
        <taxon>Neoteleostei</taxon>
        <taxon>Acanthomorphata</taxon>
        <taxon>Eupercaria</taxon>
        <taxon>Perciformes</taxon>
        <taxon>Cottioidei</taxon>
        <taxon>Cottales</taxon>
        <taxon>Liparidae</taxon>
        <taxon>Liparis</taxon>
    </lineage>
</organism>